<organism evidence="3 4">
    <name type="scientific">Luteimonas marina</name>
    <dbReference type="NCBI Taxonomy" id="488485"/>
    <lineage>
        <taxon>Bacteria</taxon>
        <taxon>Pseudomonadati</taxon>
        <taxon>Pseudomonadota</taxon>
        <taxon>Gammaproteobacteria</taxon>
        <taxon>Lysobacterales</taxon>
        <taxon>Lysobacteraceae</taxon>
        <taxon>Luteimonas</taxon>
    </lineage>
</organism>
<proteinExistence type="predicted"/>
<dbReference type="RefSeq" id="WP_146389054.1">
    <property type="nucleotide sequence ID" value="NZ_VOHK01000008.1"/>
</dbReference>
<dbReference type="EMBL" id="VOHK01000008">
    <property type="protein sequence ID" value="TWT17846.1"/>
    <property type="molecule type" value="Genomic_DNA"/>
</dbReference>
<sequence>MHVAASPLAGPETMRAMALARHGAAELPRPYHLPIPEPGPTQLLVRVHAAGVGRWDLHEREAAFARTQGRHTHFPHVTGSEGAGVVVAAGSEVRGFHEGDRIYGLVPHRNPKDGCHAEFALFDDGYTWRVPPRLSLDQAAVLPVDGGIALRGLRDVLQARSGDSLVLLGASGGIGHLALQLARNLGLRTLAIASGDDGVRLAERLGADAAIDGRRPGIERAIERFAPPDGALALLTAGGDAAARVIAAMPRGSRITWPNGVDMPAIARDDVTAQGHGAGDGPALMHALHALVEAGPLVPHVSQRFPLERIAQALDAVTRHHLGRIAVLAA</sequence>
<dbReference type="Gene3D" id="3.40.50.720">
    <property type="entry name" value="NAD(P)-binding Rossmann-like Domain"/>
    <property type="match status" value="1"/>
</dbReference>
<accession>A0A5C5TVW7</accession>
<gene>
    <name evidence="3" type="ORF">FQY83_16285</name>
</gene>
<evidence type="ECO:0000259" key="2">
    <source>
        <dbReference type="SMART" id="SM00829"/>
    </source>
</evidence>
<dbReference type="SMART" id="SM00829">
    <property type="entry name" value="PKS_ER"/>
    <property type="match status" value="1"/>
</dbReference>
<evidence type="ECO:0000313" key="3">
    <source>
        <dbReference type="EMBL" id="TWT17846.1"/>
    </source>
</evidence>
<dbReference type="CDD" id="cd05289">
    <property type="entry name" value="MDR_like_2"/>
    <property type="match status" value="1"/>
</dbReference>
<dbReference type="InterPro" id="IPR036291">
    <property type="entry name" value="NAD(P)-bd_dom_sf"/>
</dbReference>
<dbReference type="AlphaFoldDB" id="A0A5C5TVW7"/>
<dbReference type="InterPro" id="IPR013154">
    <property type="entry name" value="ADH-like_N"/>
</dbReference>
<dbReference type="GO" id="GO:0016491">
    <property type="term" value="F:oxidoreductase activity"/>
    <property type="evidence" value="ECO:0007669"/>
    <property type="project" value="InterPro"/>
</dbReference>
<dbReference type="InterPro" id="IPR051603">
    <property type="entry name" value="Zinc-ADH_QOR/CCCR"/>
</dbReference>
<dbReference type="Pfam" id="PF08240">
    <property type="entry name" value="ADH_N"/>
    <property type="match status" value="1"/>
</dbReference>
<keyword evidence="1" id="KW-0521">NADP</keyword>
<dbReference type="Gene3D" id="3.90.180.10">
    <property type="entry name" value="Medium-chain alcohol dehydrogenases, catalytic domain"/>
    <property type="match status" value="1"/>
</dbReference>
<keyword evidence="4" id="KW-1185">Reference proteome</keyword>
<evidence type="ECO:0000256" key="1">
    <source>
        <dbReference type="ARBA" id="ARBA00022857"/>
    </source>
</evidence>
<reference evidence="3 4" key="1">
    <citation type="journal article" date="2008" name="Int. J. Syst. Evol. Microbiol.">
        <title>Luteimonas marina sp. nov., isolated from seawater.</title>
        <authorList>
            <person name="Baik K.S."/>
            <person name="Park S.C."/>
            <person name="Kim M.S."/>
            <person name="Kim E.M."/>
            <person name="Park C."/>
            <person name="Chun J."/>
            <person name="Seong C.N."/>
        </authorList>
    </citation>
    <scope>NUCLEOTIDE SEQUENCE [LARGE SCALE GENOMIC DNA]</scope>
    <source>
        <strain evidence="3 4">FR1330</strain>
    </source>
</reference>
<name>A0A5C5TVW7_9GAMM</name>
<protein>
    <submittedName>
        <fullName evidence="3">NADP-dependent oxidoreductase</fullName>
    </submittedName>
</protein>
<feature type="domain" description="Enoyl reductase (ER)" evidence="2">
    <location>
        <begin position="23"/>
        <end position="327"/>
    </location>
</feature>
<dbReference type="OrthoDB" id="9780520at2"/>
<dbReference type="SUPFAM" id="SSF50129">
    <property type="entry name" value="GroES-like"/>
    <property type="match status" value="1"/>
</dbReference>
<comment type="caution">
    <text evidence="3">The sequence shown here is derived from an EMBL/GenBank/DDBJ whole genome shotgun (WGS) entry which is preliminary data.</text>
</comment>
<dbReference type="SUPFAM" id="SSF51735">
    <property type="entry name" value="NAD(P)-binding Rossmann-fold domains"/>
    <property type="match status" value="1"/>
</dbReference>
<dbReference type="Pfam" id="PF13602">
    <property type="entry name" value="ADH_zinc_N_2"/>
    <property type="match status" value="1"/>
</dbReference>
<dbReference type="PANTHER" id="PTHR44154:SF1">
    <property type="entry name" value="QUINONE OXIDOREDUCTASE"/>
    <property type="match status" value="1"/>
</dbReference>
<dbReference type="PANTHER" id="PTHR44154">
    <property type="entry name" value="QUINONE OXIDOREDUCTASE"/>
    <property type="match status" value="1"/>
</dbReference>
<evidence type="ECO:0000313" key="4">
    <source>
        <dbReference type="Proteomes" id="UP000319980"/>
    </source>
</evidence>
<dbReference type="Proteomes" id="UP000319980">
    <property type="component" value="Unassembled WGS sequence"/>
</dbReference>
<dbReference type="InterPro" id="IPR011032">
    <property type="entry name" value="GroES-like_sf"/>
</dbReference>
<dbReference type="InterPro" id="IPR020843">
    <property type="entry name" value="ER"/>
</dbReference>